<dbReference type="Proteomes" id="UP000266673">
    <property type="component" value="Unassembled WGS sequence"/>
</dbReference>
<comment type="caution">
    <text evidence="2">The sequence shown here is derived from an EMBL/GenBank/DDBJ whole genome shotgun (WGS) entry which is preliminary data.</text>
</comment>
<proteinExistence type="predicted"/>
<protein>
    <submittedName>
        <fullName evidence="2">Uncharacterized protein</fullName>
    </submittedName>
</protein>
<dbReference type="EMBL" id="QKWP01001236">
    <property type="protein sequence ID" value="RIB10543.1"/>
    <property type="molecule type" value="Genomic_DNA"/>
</dbReference>
<dbReference type="OrthoDB" id="2439173at2759"/>
<feature type="compositionally biased region" description="Basic and acidic residues" evidence="1">
    <location>
        <begin position="1"/>
        <end position="14"/>
    </location>
</feature>
<name>A0A397USU9_9GLOM</name>
<dbReference type="InterPro" id="IPR041078">
    <property type="entry name" value="Plavaka"/>
</dbReference>
<dbReference type="AlphaFoldDB" id="A0A397USU9"/>
<accession>A0A397USU9</accession>
<evidence type="ECO:0000313" key="3">
    <source>
        <dbReference type="Proteomes" id="UP000266673"/>
    </source>
</evidence>
<organism evidence="2 3">
    <name type="scientific">Gigaspora rosea</name>
    <dbReference type="NCBI Taxonomy" id="44941"/>
    <lineage>
        <taxon>Eukaryota</taxon>
        <taxon>Fungi</taxon>
        <taxon>Fungi incertae sedis</taxon>
        <taxon>Mucoromycota</taxon>
        <taxon>Glomeromycotina</taxon>
        <taxon>Glomeromycetes</taxon>
        <taxon>Diversisporales</taxon>
        <taxon>Gigasporaceae</taxon>
        <taxon>Gigaspora</taxon>
    </lineage>
</organism>
<evidence type="ECO:0000313" key="2">
    <source>
        <dbReference type="EMBL" id="RIB10543.1"/>
    </source>
</evidence>
<sequence>MRWQSEHFNREFSKSHALTQHVSQKHPHLQSSPNQEVSNKQVDNDIWDLQKDYPNYDSLEYSIGEYMERSASLVEHSFMKAEVYQMDNMTQDDASQNTSNVSDIEDHEDISFATELYEIGLEDNKGTSFDKAFQDLCYPQTVEWPNDAYLPYMMFKEVPVKTFQNVEYVFYYRLLIKTIKSLLMIDSINQSLILQYEDKKEVRNGVECRIFREQYHSNWWKQEESDLLLGQHLLSLILYSDVTTLDHIGKSSGHPMFLSLGNIPNHQRNKPESKALIGYLLILKAMDSKTKSLINFEWLKKKSSRNIIIFIPRISIFIVDMVEADKFTNVYQPSCSRRQCAKCLVSRDDLNNTNLTEIITRTLDAMKQVINSGEDKDYSFHPEKNAFWEIRNFNIYEAIVPDRMHTFDLGLFKYMLDYTKELLYEQCRGQLLKLHAWCYHIVPAVEEYRSINSMTTETYETLNKDYIKISYHMSNKKDYMKQILKTKLTEKGAQKKYCKVKEFGKFLQSLSLDELDDFIENNKNNMAHYKLKKSATSINDDNRIELFFSTSLESTNIIRATSSFQGSPMFLNVIVNGGNREEEIKW</sequence>
<feature type="compositionally biased region" description="Polar residues" evidence="1">
    <location>
        <begin position="29"/>
        <end position="39"/>
    </location>
</feature>
<reference evidence="2 3" key="1">
    <citation type="submission" date="2018-06" db="EMBL/GenBank/DDBJ databases">
        <title>Comparative genomics reveals the genomic features of Rhizophagus irregularis, R. cerebriforme, R. diaphanum and Gigaspora rosea, and their symbiotic lifestyle signature.</title>
        <authorList>
            <person name="Morin E."/>
            <person name="San Clemente H."/>
            <person name="Chen E.C.H."/>
            <person name="De La Providencia I."/>
            <person name="Hainaut M."/>
            <person name="Kuo A."/>
            <person name="Kohler A."/>
            <person name="Murat C."/>
            <person name="Tang N."/>
            <person name="Roy S."/>
            <person name="Loubradou J."/>
            <person name="Henrissat B."/>
            <person name="Grigoriev I.V."/>
            <person name="Corradi N."/>
            <person name="Roux C."/>
            <person name="Martin F.M."/>
        </authorList>
    </citation>
    <scope>NUCLEOTIDE SEQUENCE [LARGE SCALE GENOMIC DNA]</scope>
    <source>
        <strain evidence="2 3">DAOM 194757</strain>
    </source>
</reference>
<gene>
    <name evidence="2" type="ORF">C2G38_2205808</name>
</gene>
<dbReference type="Pfam" id="PF18759">
    <property type="entry name" value="Plavaka"/>
    <property type="match status" value="2"/>
</dbReference>
<feature type="region of interest" description="Disordered" evidence="1">
    <location>
        <begin position="1"/>
        <end position="39"/>
    </location>
</feature>
<keyword evidence="3" id="KW-1185">Reference proteome</keyword>
<evidence type="ECO:0000256" key="1">
    <source>
        <dbReference type="SAM" id="MobiDB-lite"/>
    </source>
</evidence>